<evidence type="ECO:0000313" key="1">
    <source>
        <dbReference type="EMBL" id="KAF9650474.1"/>
    </source>
</evidence>
<accession>A0ACB6ZLP8</accession>
<reference evidence="1" key="2">
    <citation type="journal article" date="2020" name="Nat. Commun.">
        <title>Large-scale genome sequencing of mycorrhizal fungi provides insights into the early evolution of symbiotic traits.</title>
        <authorList>
            <person name="Miyauchi S."/>
            <person name="Kiss E."/>
            <person name="Kuo A."/>
            <person name="Drula E."/>
            <person name="Kohler A."/>
            <person name="Sanchez-Garcia M."/>
            <person name="Morin E."/>
            <person name="Andreopoulos B."/>
            <person name="Barry K.W."/>
            <person name="Bonito G."/>
            <person name="Buee M."/>
            <person name="Carver A."/>
            <person name="Chen C."/>
            <person name="Cichocki N."/>
            <person name="Clum A."/>
            <person name="Culley D."/>
            <person name="Crous P.W."/>
            <person name="Fauchery L."/>
            <person name="Girlanda M."/>
            <person name="Hayes R.D."/>
            <person name="Keri Z."/>
            <person name="LaButti K."/>
            <person name="Lipzen A."/>
            <person name="Lombard V."/>
            <person name="Magnuson J."/>
            <person name="Maillard F."/>
            <person name="Murat C."/>
            <person name="Nolan M."/>
            <person name="Ohm R.A."/>
            <person name="Pangilinan J."/>
            <person name="Pereira M.F."/>
            <person name="Perotto S."/>
            <person name="Peter M."/>
            <person name="Pfister S."/>
            <person name="Riley R."/>
            <person name="Sitrit Y."/>
            <person name="Stielow J.B."/>
            <person name="Szollosi G."/>
            <person name="Zifcakova L."/>
            <person name="Stursova M."/>
            <person name="Spatafora J.W."/>
            <person name="Tedersoo L."/>
            <person name="Vaario L.M."/>
            <person name="Yamada A."/>
            <person name="Yan M."/>
            <person name="Wang P."/>
            <person name="Xu J."/>
            <person name="Bruns T."/>
            <person name="Baldrian P."/>
            <person name="Vilgalys R."/>
            <person name="Dunand C."/>
            <person name="Henrissat B."/>
            <person name="Grigoriev I.V."/>
            <person name="Hibbett D."/>
            <person name="Nagy L.G."/>
            <person name="Martin F.M."/>
        </authorList>
    </citation>
    <scope>NUCLEOTIDE SEQUENCE</scope>
    <source>
        <strain evidence="1">P2</strain>
    </source>
</reference>
<keyword evidence="2" id="KW-1185">Reference proteome</keyword>
<reference evidence="1" key="1">
    <citation type="submission" date="2019-10" db="EMBL/GenBank/DDBJ databases">
        <authorList>
            <consortium name="DOE Joint Genome Institute"/>
            <person name="Kuo A."/>
            <person name="Miyauchi S."/>
            <person name="Kiss E."/>
            <person name="Drula E."/>
            <person name="Kohler A."/>
            <person name="Sanchez-Garcia M."/>
            <person name="Andreopoulos B."/>
            <person name="Barry K.W."/>
            <person name="Bonito G."/>
            <person name="Buee M."/>
            <person name="Carver A."/>
            <person name="Chen C."/>
            <person name="Cichocki N."/>
            <person name="Clum A."/>
            <person name="Culley D."/>
            <person name="Crous P.W."/>
            <person name="Fauchery L."/>
            <person name="Girlanda M."/>
            <person name="Hayes R."/>
            <person name="Keri Z."/>
            <person name="Labutti K."/>
            <person name="Lipzen A."/>
            <person name="Lombard V."/>
            <person name="Magnuson J."/>
            <person name="Maillard F."/>
            <person name="Morin E."/>
            <person name="Murat C."/>
            <person name="Nolan M."/>
            <person name="Ohm R."/>
            <person name="Pangilinan J."/>
            <person name="Pereira M."/>
            <person name="Perotto S."/>
            <person name="Peter M."/>
            <person name="Riley R."/>
            <person name="Sitrit Y."/>
            <person name="Stielow B."/>
            <person name="Szollosi G."/>
            <person name="Zifcakova L."/>
            <person name="Stursova M."/>
            <person name="Spatafora J.W."/>
            <person name="Tedersoo L."/>
            <person name="Vaario L.-M."/>
            <person name="Yamada A."/>
            <person name="Yan M."/>
            <person name="Wang P."/>
            <person name="Xu J."/>
            <person name="Bruns T."/>
            <person name="Baldrian P."/>
            <person name="Vilgalys R."/>
            <person name="Henrissat B."/>
            <person name="Grigoriev I.V."/>
            <person name="Hibbett D."/>
            <person name="Nagy L.G."/>
            <person name="Martin F.M."/>
        </authorList>
    </citation>
    <scope>NUCLEOTIDE SEQUENCE</scope>
    <source>
        <strain evidence="1">P2</strain>
    </source>
</reference>
<evidence type="ECO:0000313" key="2">
    <source>
        <dbReference type="Proteomes" id="UP000886501"/>
    </source>
</evidence>
<gene>
    <name evidence="1" type="ORF">BDM02DRAFT_3221070</name>
</gene>
<comment type="caution">
    <text evidence="1">The sequence shown here is derived from an EMBL/GenBank/DDBJ whole genome shotgun (WGS) entry which is preliminary data.</text>
</comment>
<protein>
    <submittedName>
        <fullName evidence="1">Uncharacterized protein</fullName>
    </submittedName>
</protein>
<sequence>MPGSYQILRLFARQRQALTDLALIDANYSGGWMGLPQELVGMIFEYLRTDRDALVPCSLTCRALFCSVRRIIHERLYVAGPRMSPFINKLAKWCWISNRKYLRTLSLADDADLVQYTRHLVVEAGQAFSPRSLRSYIPTFRKYVWLTSLTLTRFDPTPFLPAFDHYFRHLSHSLRSLVLISPQGVSNTMTNFVSRFRNLDDLGFNPVPKPPCRPQKRQISLGPRRWFTPLGGTLCIVNTDSRRANSLDPLFHFPGGLRFRSLQFICCTNINTAGIMRKCSSTLESVMYRFHCRKSASFASNDNLIFTTYLALESTFLQFNFRACLTLRVFEARIDNLSCALGDLIIWLAGVLSTIKSPVFSKFILSLDYTTLEPHVYQLNATTTNPLDRWRQARSGLQIRALLPSVVGRDDFVIARNYWYTEKSLIE</sequence>
<dbReference type="EMBL" id="MU117984">
    <property type="protein sequence ID" value="KAF9650474.1"/>
    <property type="molecule type" value="Genomic_DNA"/>
</dbReference>
<dbReference type="Proteomes" id="UP000886501">
    <property type="component" value="Unassembled WGS sequence"/>
</dbReference>
<name>A0ACB6ZLP8_THEGA</name>
<organism evidence="1 2">
    <name type="scientific">Thelephora ganbajun</name>
    <name type="common">Ganba fungus</name>
    <dbReference type="NCBI Taxonomy" id="370292"/>
    <lineage>
        <taxon>Eukaryota</taxon>
        <taxon>Fungi</taxon>
        <taxon>Dikarya</taxon>
        <taxon>Basidiomycota</taxon>
        <taxon>Agaricomycotina</taxon>
        <taxon>Agaricomycetes</taxon>
        <taxon>Thelephorales</taxon>
        <taxon>Thelephoraceae</taxon>
        <taxon>Thelephora</taxon>
    </lineage>
</organism>
<proteinExistence type="predicted"/>